<dbReference type="OrthoDB" id="18740at2759"/>
<feature type="coiled-coil region" evidence="6">
    <location>
        <begin position="2183"/>
        <end position="2210"/>
    </location>
</feature>
<proteinExistence type="predicted"/>
<evidence type="ECO:0000256" key="1">
    <source>
        <dbReference type="ARBA" id="ARBA00004126"/>
    </source>
</evidence>
<reference evidence="7" key="1">
    <citation type="submission" date="2021-02" db="EMBL/GenBank/DDBJ databases">
        <authorList>
            <person name="Bekaert M."/>
        </authorList>
    </citation>
    <scope>NUCLEOTIDE SEQUENCE</scope>
    <source>
        <strain evidence="7">IoA-00</strain>
    </source>
</reference>
<evidence type="ECO:0000256" key="3">
    <source>
        <dbReference type="ARBA" id="ARBA00022737"/>
    </source>
</evidence>
<evidence type="ECO:0000313" key="7">
    <source>
        <dbReference type="EMBL" id="CAF3041072.1"/>
    </source>
</evidence>
<keyword evidence="8" id="KW-1185">Reference proteome</keyword>
<keyword evidence="4" id="KW-0472">Membrane</keyword>
<evidence type="ECO:0000313" key="8">
    <source>
        <dbReference type="Proteomes" id="UP000675881"/>
    </source>
</evidence>
<organism evidence="7 8">
    <name type="scientific">Lepeophtheirus salmonis</name>
    <name type="common">Salmon louse</name>
    <name type="synonym">Caligus salmonis</name>
    <dbReference type="NCBI Taxonomy" id="72036"/>
    <lineage>
        <taxon>Eukaryota</taxon>
        <taxon>Metazoa</taxon>
        <taxon>Ecdysozoa</taxon>
        <taxon>Arthropoda</taxon>
        <taxon>Crustacea</taxon>
        <taxon>Multicrustacea</taxon>
        <taxon>Hexanauplia</taxon>
        <taxon>Copepoda</taxon>
        <taxon>Siphonostomatoida</taxon>
        <taxon>Caligidae</taxon>
        <taxon>Lepeophtheirus</taxon>
    </lineage>
</organism>
<comment type="subcellular location">
    <subcellularLocation>
        <location evidence="1">Nucleus membrane</location>
    </subcellularLocation>
</comment>
<accession>A0A7R8HFA0</accession>
<evidence type="ECO:0000256" key="2">
    <source>
        <dbReference type="ARBA" id="ARBA00022553"/>
    </source>
</evidence>
<name>A0A7R8HFA0_LEPSM</name>
<evidence type="ECO:0000256" key="4">
    <source>
        <dbReference type="ARBA" id="ARBA00023136"/>
    </source>
</evidence>
<feature type="coiled-coil region" evidence="6">
    <location>
        <begin position="2976"/>
        <end position="3061"/>
    </location>
</feature>
<dbReference type="PANTHER" id="PTHR14514:SF7">
    <property type="entry name" value="KASH DOMAIN-CONTAINING PROTEIN"/>
    <property type="match status" value="1"/>
</dbReference>
<keyword evidence="3" id="KW-0677">Repeat</keyword>
<keyword evidence="2" id="KW-0597">Phosphoprotein</keyword>
<dbReference type="GO" id="GO:0031965">
    <property type="term" value="C:nuclear membrane"/>
    <property type="evidence" value="ECO:0007669"/>
    <property type="project" value="UniProtKB-SubCell"/>
</dbReference>
<feature type="coiled-coil region" evidence="6">
    <location>
        <begin position="2340"/>
        <end position="2367"/>
    </location>
</feature>
<feature type="coiled-coil region" evidence="6">
    <location>
        <begin position="46"/>
        <end position="73"/>
    </location>
</feature>
<sequence>MKKEEILRKLETLQSILNNKSSLTSFLNTTIEVGEKVYASTSSEGREFVRNQLNDLQRQIEELYDKMSAEERFLNATLSKWTGYEENSSAFIKWLQKFEESIQSKILLKATLDDKKAQLQIYRNLLQDIKSQKPQLDDLTERSSSLPDKTKGVNLLIRNATSKYDELFSRVKSYVENYEGFVMDHQQYTKAVIDNCEWLAATNNTLEMLGDSSLERLSLHANLERLKNIQLTLPDEEHRPNLVKTLGEKVIPGTVDMGQVNIRSQIDMTVQEWEGLKSHLQSIIESLEAKISQWVDFEKMKEGCLVWLRDTDTLLHTFDLKCTLSEKSAQVKQLRNLQSQIIAKELEIDAVTDKAQELYKSIHNIRSSNLTELSIKYQNITTKVKDLIVRWDSYSDAHNDYNDKLNDFRELIARLNNELIKVSDMSMSSETNIESKILTLNDLVVCKEEGFVKLQSVIEAAQAVLANTSPNGHQTIKEEMDEIQTNWSKVTGDMADMRLSIDESVQKWSAFVDQISELRKMFDSMQRNYDEIVSSPIVSSSDHYRTKIDKLKTLGEKLKCNTLDIENLKAGVKDMNEYGSTASDADEVFKHYNRLFSAIKDKLVEYEGQQKEFKAYHLAMESLTQYLQRCRDKIHTMKQRSPNDKNYVDAVTQALDHLLNKEAQGQIMTEQLQQAVEVLITNNGDLEFVKKDSSNVISNFTDLFEDIKKQRDQMNLIMNVFRDFKDETERLSDWLQQIDINIKAAKTCLLLNLEDKAKAVENMSELNDKLTYGHKEIKKYADMAGKMKKSALEANVNTQLKEMNSKYQVTCNMATNVLTKIESIYEQHYQYEKNTSGARNWMDKAWNTIRLNANSDGKTKEDLHRQLDAIKNLMQQQETGQQLIHSAIDWGEKTIRNTLSVETDLLQWSDAQQSVSKLKEWINDRESRLAQVSQQKHVMITRRSTLGITTLSVSERTATLRETNSILQDIRAFEPMIKTVANTSTEVAPVSEITSKYQDLTDKAQKLYDTEKEMVDRHEMFMDAGNEFMNWLRIAKENLAKCSEPTGDKESLAGKISQLKVLESEQDIGEKMLENALQAASSACEIALEDDRIIVEEEVAFLQDEFDQFVEILHIVKGNLEGGIVRWTDYQEMYKEALDYLDNAQNSVQSFNKPQSDLQQKRKILEDFQIQLQKVFDWQKSLDSLNMKGQILLENCADSRVSNAITQLTTKYQALLSLAKEVMRRLERYFQEHHQHNAMFQDCQNFIDQTRRKMNEARNAQNKQEDIHEKLNIINEIRSGLDKGQNKLRYVLELKDKVTNNTEIDGAKKIESETDELKKDFEKLIAEILETRNLLNSKFELLGDIEKSHNLLSEWVDETENKIDDDIARLYSDLGEKRAVYEKNKRLLQEVEIHSPVAQKIRQKISENQNENYANTIEKYDALIIKLELQQYGDSHGERDDAILKNEKLSLLIDSLTDGDEFVKNVIEKSAPVLETTNDEGKDTIKQDNYQLKYDYDQVRNNSKQLMSEIVTISLTFEDLERRRELLKEANKQKYEMEDLNDKCEILMEYSACLRVRDLTVDIQTSYTNLYTSIQGLLSKAEKSVVDDSEFYKAQQEFEVWYDRACGTLQDSAAIEGSQEVLKERLDTLKSVTSRMTEGQHLLNCVSESYSRQDINAPQEKQDSMKNIMKDLRRKYEDLSIDLTKNISEINSAIQRWTDFNESCSSIRIWIDDVHKSRLSYWEDDLNLSGELGEMKTQLERVHAFEKEITEKKQELQCLVREGSSLSKDPNVSHKIEILKKDFESIESQIQGVKKDIEDEIQEYTYYYQSMQDTEKWLLQVSFQLMAHNSLYITNKDQTQEQLNQHSKLMENIINYQQTLDSVRDKGIRQITKYVSNNPDIRGQIEKQQDNVQESYNSLLKTAVQINGRLEDSLVKFKEYEETLGSILENINDWDSQIKNVNMEDPSEPDNELEKLRGLHNRLQSEKARLSSAIQICEAASASISRPGSPLTDNDNTHISEKEILVKTKLEDLIDQVQSNMSALGSQKIMLLSFSKKPAKFRSDAAQTEINSITNMKTTIHEKHYVLDEIEQKQSASSNYTPDHNLKIALDTLDEHISMLLDKKNNQFMLMDDYRSAISEAQAWFEGIGKSIESLEVGSGVEVKSKLKKIREIEDDFEANKDASKLIKEKASVILKEVGDMDRQHIEEQSNSIERRMNELQKRISRKKQIISMTLDSCKDSKINIQNINDWIDSNIEYVTESQGNLPSEVAELQDYISNITSLNKEADSKVLYIDNLENKINTLKADLEPDEFNGLSDKVKSLKQKTRKSHYESIKTWLKSKSAEFQPYTEFDPLKSHGIEKRISKLKKIENEVKDLEENKISKLNRSALSLSKNRQSEDINSLTKEIDESFIDPRKEFEGDIEKCTNWLNKSETAISSEIRGSLNIATLQEQLSKIESVKGEEDVYRQVITKVMAYGNDLLSKLSDSDKLTLQSKMDEICDKMNLVVDSSKKKVEEMMSSIDRFKDTATKVQASATKLSEVHDKIRSLNRPIGFRVEDAEHSYTSFQKILDDLRRFKAELEELNRSTGANVMELRTLLQRQEEYILEVENYMAKTKNLITIRQQYSSIAAGLTEFIINYTEIVKEVERSNIHPSEKVKKYDETIARITDAEAQLALVNDKGHLIASECTAKDRNKVMDQLQSLKSQVHSLKTAIQRKRQEHVQNASETNKLVREIEKILEMLRSKEQFVQSRPVLTTSVSDVEEKITEHDFLVTEVNSYLQKLKQHCKSNFLLSEEALAPLRSSAQAVLSTVPNELAERQKYLEENKIYRLTYDSIVQRLNTWIEEAQMKLRPSEGGVDFLNLEKELEEFKKYFNQETKLRDLLNQIHENAHKIWPSLTQEKDKDLTFEGLSSLDKVTSLPSLKKYISKIQPAMSNIEEKKLKLDTMKEKSKKDSERRRCSLQWDDFENKFKSFDSLLNKFNNILTSGDVTFRSLKRMIEMRAELNKLKDDIQRSENKFKDVKVLSSNVIQQLNKFSTSNCKSEIEENVLSISKKYKKLMEDVDNKLKMVNEEILSIEDADKKSEELDIWSKNDLCESKLLECKEEKKLSGLEISYENLKSNVEEKQRDFTRALAIRKEFYDDAEAIQFWIQQAETKVNDRSAEPQALKDRIGETSSELAEMTNQEKKVSVNETIDSWFKFFQLYESIIGWSTEKKVLISEPLKFNNLSQARNKLQGFVTANKSVKHMSKNLQEMNKELNKINNICHSEDLRDKLNEAENLKTDTESHLTEKSAMIQELTEEWEQCEKKLKEIEQFALREKTSGDITIARTKINMAVEKLKVHFQDENISDNEVVERVAKLNNSLNNLDSEMREENDVLASCLSQLENYQLDISRLRQNILTEEQALRSVMSPSYVVKNKEKALTEQACSREKVRNIQSKITAFNERIKLINQRATPDSTPLKYDLPLETHF</sequence>
<dbReference type="Proteomes" id="UP000675881">
    <property type="component" value="Chromosome 9"/>
</dbReference>
<gene>
    <name evidence="7" type="ORF">LSAA_15213</name>
</gene>
<dbReference type="Gene3D" id="1.20.58.60">
    <property type="match status" value="12"/>
</dbReference>
<feature type="coiled-coil region" evidence="6">
    <location>
        <begin position="398"/>
        <end position="425"/>
    </location>
</feature>
<feature type="coiled-coil region" evidence="6">
    <location>
        <begin position="3226"/>
        <end position="3297"/>
    </location>
</feature>
<dbReference type="InterPro" id="IPR002017">
    <property type="entry name" value="Spectrin_repeat"/>
</dbReference>
<evidence type="ECO:0000256" key="6">
    <source>
        <dbReference type="SAM" id="Coils"/>
    </source>
</evidence>
<keyword evidence="5" id="KW-0539">Nucleus</keyword>
<feature type="coiled-coil region" evidence="6">
    <location>
        <begin position="3339"/>
        <end position="3387"/>
    </location>
</feature>
<dbReference type="SMART" id="SM00150">
    <property type="entry name" value="SPEC"/>
    <property type="match status" value="10"/>
</dbReference>
<feature type="coiled-coil region" evidence="6">
    <location>
        <begin position="2641"/>
        <end position="2701"/>
    </location>
</feature>
<protein>
    <submittedName>
        <fullName evidence="7">SYNE1</fullName>
    </submittedName>
</protein>
<evidence type="ECO:0000256" key="5">
    <source>
        <dbReference type="ARBA" id="ARBA00023242"/>
    </source>
</evidence>
<dbReference type="EMBL" id="HG994588">
    <property type="protein sequence ID" value="CAF3041072.1"/>
    <property type="molecule type" value="Genomic_DNA"/>
</dbReference>
<dbReference type="SUPFAM" id="SSF46966">
    <property type="entry name" value="Spectrin repeat"/>
    <property type="match status" value="13"/>
</dbReference>
<dbReference type="Pfam" id="PF00435">
    <property type="entry name" value="Spectrin"/>
    <property type="match status" value="1"/>
</dbReference>
<feature type="coiled-coil region" evidence="6">
    <location>
        <begin position="1735"/>
        <end position="1803"/>
    </location>
</feature>
<dbReference type="InterPro" id="IPR018159">
    <property type="entry name" value="Spectrin/alpha-actinin"/>
</dbReference>
<keyword evidence="6" id="KW-0175">Coiled coil</keyword>
<dbReference type="PANTHER" id="PTHR14514">
    <property type="entry name" value="PKA ANCHORING PROTEIN"/>
    <property type="match status" value="1"/>
</dbReference>